<dbReference type="GO" id="GO:0016747">
    <property type="term" value="F:acyltransferase activity, transferring groups other than amino-acyl groups"/>
    <property type="evidence" value="ECO:0007669"/>
    <property type="project" value="InterPro"/>
</dbReference>
<evidence type="ECO:0000259" key="1">
    <source>
        <dbReference type="PROSITE" id="PS51186"/>
    </source>
</evidence>
<dbReference type="SUPFAM" id="SSF55729">
    <property type="entry name" value="Acyl-CoA N-acyltransferases (Nat)"/>
    <property type="match status" value="1"/>
</dbReference>
<dbReference type="Pfam" id="PF13302">
    <property type="entry name" value="Acetyltransf_3"/>
    <property type="match status" value="1"/>
</dbReference>
<protein>
    <submittedName>
        <fullName evidence="2">GNAT family N-acetyltransferase</fullName>
    </submittedName>
</protein>
<comment type="caution">
    <text evidence="2">The sequence shown here is derived from an EMBL/GenBank/DDBJ whole genome shotgun (WGS) entry which is preliminary data.</text>
</comment>
<dbReference type="PROSITE" id="PS51186">
    <property type="entry name" value="GNAT"/>
    <property type="match status" value="1"/>
</dbReference>
<keyword evidence="2" id="KW-0808">Transferase</keyword>
<accession>A0A7Y3ZYZ5</accession>
<dbReference type="InterPro" id="IPR016181">
    <property type="entry name" value="Acyl_CoA_acyltransferase"/>
</dbReference>
<reference evidence="2 3" key="1">
    <citation type="submission" date="2019-09" db="EMBL/GenBank/DDBJ databases">
        <title>Draft genome sequencing and comparative genomics of hatchery-associated Vibrios.</title>
        <authorList>
            <person name="Kehlet-Delgado H."/>
            <person name="Mueller R.S."/>
        </authorList>
    </citation>
    <scope>NUCLEOTIDE SEQUENCE [LARGE SCALE GENOMIC DNA]</scope>
    <source>
        <strain evidence="2 3">99-46-Y</strain>
    </source>
</reference>
<evidence type="ECO:0000313" key="2">
    <source>
        <dbReference type="EMBL" id="NOH71666.1"/>
    </source>
</evidence>
<dbReference type="Proteomes" id="UP000565719">
    <property type="component" value="Unassembled WGS sequence"/>
</dbReference>
<organism evidence="2 3">
    <name type="scientific">Vibrio pectenicida</name>
    <dbReference type="NCBI Taxonomy" id="62763"/>
    <lineage>
        <taxon>Bacteria</taxon>
        <taxon>Pseudomonadati</taxon>
        <taxon>Pseudomonadota</taxon>
        <taxon>Gammaproteobacteria</taxon>
        <taxon>Vibrionales</taxon>
        <taxon>Vibrionaceae</taxon>
        <taxon>Vibrio</taxon>
    </lineage>
</organism>
<dbReference type="InterPro" id="IPR000182">
    <property type="entry name" value="GNAT_dom"/>
</dbReference>
<name>A0A7Y3ZYZ5_9VIBR</name>
<dbReference type="PANTHER" id="PTHR43792:SF1">
    <property type="entry name" value="N-ACETYLTRANSFERASE DOMAIN-CONTAINING PROTEIN"/>
    <property type="match status" value="1"/>
</dbReference>
<dbReference type="PANTHER" id="PTHR43792">
    <property type="entry name" value="GNAT FAMILY, PUTATIVE (AFU_ORTHOLOGUE AFUA_3G00765)-RELATED-RELATED"/>
    <property type="match status" value="1"/>
</dbReference>
<dbReference type="EMBL" id="VTXC01000023">
    <property type="protein sequence ID" value="NOH71666.1"/>
    <property type="molecule type" value="Genomic_DNA"/>
</dbReference>
<feature type="domain" description="N-acetyltransferase" evidence="1">
    <location>
        <begin position="20"/>
        <end position="173"/>
    </location>
</feature>
<evidence type="ECO:0000313" key="3">
    <source>
        <dbReference type="Proteomes" id="UP000565719"/>
    </source>
</evidence>
<dbReference type="CDD" id="cd04301">
    <property type="entry name" value="NAT_SF"/>
    <property type="match status" value="1"/>
</dbReference>
<dbReference type="RefSeq" id="WP_171360964.1">
    <property type="nucleotide sequence ID" value="NZ_VTXC01000023.1"/>
</dbReference>
<dbReference type="AlphaFoldDB" id="A0A7Y3ZYZ5"/>
<gene>
    <name evidence="2" type="ORF">F0225_10000</name>
</gene>
<dbReference type="Gene3D" id="3.40.630.30">
    <property type="match status" value="1"/>
</dbReference>
<dbReference type="InterPro" id="IPR051531">
    <property type="entry name" value="N-acetyltransferase"/>
</dbReference>
<proteinExistence type="predicted"/>
<sequence length="173" mass="20066">MNFEFSDLANQSNILTPSGLTFMPISVDDAEHLFDAFNAKAFHPDLVLSKINTLGKAEQWCSKRLRDWQTSECFVWTCRHQENLSFIGQITLTPRDKDFALAYWVMPTQRGRGYATTMCNEVLAYIRNRDYQGKIWAGVHTWNKPSINVLSKLGFEQLESQDDLIREFHLKIN</sequence>